<reference evidence="2 3" key="1">
    <citation type="submission" date="2018-10" db="EMBL/GenBank/DDBJ databases">
        <title>Phylogenomics of Brevibacillus.</title>
        <authorList>
            <person name="Dunlap C."/>
        </authorList>
    </citation>
    <scope>NUCLEOTIDE SEQUENCE [LARGE SCALE GENOMIC DNA]</scope>
    <source>
        <strain evidence="2 3">JCM 15085</strain>
    </source>
</reference>
<proteinExistence type="predicted"/>
<organism evidence="2 3">
    <name type="scientific">Brevibacillus panacihumi</name>
    <dbReference type="NCBI Taxonomy" id="497735"/>
    <lineage>
        <taxon>Bacteria</taxon>
        <taxon>Bacillati</taxon>
        <taxon>Bacillota</taxon>
        <taxon>Bacilli</taxon>
        <taxon>Bacillales</taxon>
        <taxon>Paenibacillaceae</taxon>
        <taxon>Brevibacillus</taxon>
    </lineage>
</organism>
<evidence type="ECO:0000313" key="2">
    <source>
        <dbReference type="EMBL" id="RNB77858.1"/>
    </source>
</evidence>
<keyword evidence="1" id="KW-0732">Signal</keyword>
<gene>
    <name evidence="2" type="ORF">EDM58_12645</name>
</gene>
<dbReference type="Proteomes" id="UP000281915">
    <property type="component" value="Unassembled WGS sequence"/>
</dbReference>
<feature type="chain" id="PRO_5039609757" evidence="1">
    <location>
        <begin position="20"/>
        <end position="256"/>
    </location>
</feature>
<accession>A0A3M8CQH7</accession>
<dbReference type="AlphaFoldDB" id="A0A3M8CQH7"/>
<dbReference type="EMBL" id="RHHT01000027">
    <property type="protein sequence ID" value="RNB77858.1"/>
    <property type="molecule type" value="Genomic_DNA"/>
</dbReference>
<name>A0A3M8CQH7_9BACL</name>
<evidence type="ECO:0000313" key="3">
    <source>
        <dbReference type="Proteomes" id="UP000281915"/>
    </source>
</evidence>
<sequence>MPKKKTAIAVAGLALFAIAQILPITSLSASVPAPVTNPAALVDSPRQEVMDWINEQAKDPVTTDSFQFQTVNLDDDDDMEIIAKHNGAVHIGSFYVLDRQADGSYKLIAEKSWNVPRFQLDRWDTTRYEDTSEWNSQPVQELGRVAGKRLFETINRTGGSGVDILEAHLWYLQDGKLVEAWSGTLQGTSSIPGGQLIQMAGSYQLVGADTEHPLLYTWQTTQELDPDTGLPLSKKAETTTEILSWNNGAFQKAPQK</sequence>
<feature type="signal peptide" evidence="1">
    <location>
        <begin position="1"/>
        <end position="19"/>
    </location>
</feature>
<comment type="caution">
    <text evidence="2">The sequence shown here is derived from an EMBL/GenBank/DDBJ whole genome shotgun (WGS) entry which is preliminary data.</text>
</comment>
<evidence type="ECO:0000256" key="1">
    <source>
        <dbReference type="SAM" id="SignalP"/>
    </source>
</evidence>
<protein>
    <submittedName>
        <fullName evidence="2">Uncharacterized protein</fullName>
    </submittedName>
</protein>
<dbReference type="RefSeq" id="WP_122913655.1">
    <property type="nucleotide sequence ID" value="NZ_RHHT01000027.1"/>
</dbReference>